<dbReference type="EMBL" id="RJVI01000002">
    <property type="protein sequence ID" value="ROR32127.1"/>
    <property type="molecule type" value="Genomic_DNA"/>
</dbReference>
<proteinExistence type="predicted"/>
<evidence type="ECO:0000313" key="1">
    <source>
        <dbReference type="EMBL" id="ROR32127.1"/>
    </source>
</evidence>
<dbReference type="RefSeq" id="WP_123401102.1">
    <property type="nucleotide sequence ID" value="NZ_RJVI01000002.1"/>
</dbReference>
<accession>A0A3N1Y4C3</accession>
<dbReference type="SUPFAM" id="SSF52833">
    <property type="entry name" value="Thioredoxin-like"/>
    <property type="match status" value="1"/>
</dbReference>
<evidence type="ECO:0000313" key="2">
    <source>
        <dbReference type="Proteomes" id="UP000276634"/>
    </source>
</evidence>
<gene>
    <name evidence="1" type="ORF">EDC57_1318</name>
</gene>
<comment type="caution">
    <text evidence="1">The sequence shown here is derived from an EMBL/GenBank/DDBJ whole genome shotgun (WGS) entry which is preliminary data.</text>
</comment>
<dbReference type="AlphaFoldDB" id="A0A3N1Y4C3"/>
<organism evidence="1 2">
    <name type="scientific">Inmirania thermothiophila</name>
    <dbReference type="NCBI Taxonomy" id="1750597"/>
    <lineage>
        <taxon>Bacteria</taxon>
        <taxon>Pseudomonadati</taxon>
        <taxon>Pseudomonadota</taxon>
        <taxon>Gammaproteobacteria</taxon>
        <taxon>Chromatiales</taxon>
        <taxon>Ectothiorhodospiraceae</taxon>
        <taxon>Inmirania</taxon>
    </lineage>
</organism>
<dbReference type="InterPro" id="IPR036249">
    <property type="entry name" value="Thioredoxin-like_sf"/>
</dbReference>
<dbReference type="Pfam" id="PF05768">
    <property type="entry name" value="Glrx-like"/>
    <property type="match status" value="1"/>
</dbReference>
<protein>
    <submittedName>
        <fullName evidence="1">Glutaredoxin</fullName>
    </submittedName>
</protein>
<reference evidence="1 2" key="1">
    <citation type="submission" date="2018-11" db="EMBL/GenBank/DDBJ databases">
        <title>Genomic Encyclopedia of Type Strains, Phase IV (KMG-IV): sequencing the most valuable type-strain genomes for metagenomic binning, comparative biology and taxonomic classification.</title>
        <authorList>
            <person name="Goeker M."/>
        </authorList>
    </citation>
    <scope>NUCLEOTIDE SEQUENCE [LARGE SCALE GENOMIC DNA]</scope>
    <source>
        <strain evidence="1 2">DSM 100275</strain>
    </source>
</reference>
<sequence>MSERRLTLYGHGWCHLCEAMEAALAPWQARLGFALEVVDIEGEPGLEARYGERVPVLTEGETEICFGRLDEAALLRHLGHEAAS</sequence>
<dbReference type="Proteomes" id="UP000276634">
    <property type="component" value="Unassembled WGS sequence"/>
</dbReference>
<keyword evidence="2" id="KW-1185">Reference proteome</keyword>
<dbReference type="OrthoDB" id="8537427at2"/>
<dbReference type="InterPro" id="IPR008554">
    <property type="entry name" value="Glutaredoxin-like"/>
</dbReference>
<name>A0A3N1Y4C3_9GAMM</name>
<dbReference type="Gene3D" id="3.40.30.10">
    <property type="entry name" value="Glutaredoxin"/>
    <property type="match status" value="1"/>
</dbReference>